<comment type="caution">
    <text evidence="3">The sequence shown here is derived from an EMBL/GenBank/DDBJ whole genome shotgun (WGS) entry which is preliminary data.</text>
</comment>
<keyword evidence="4" id="KW-1185">Reference proteome</keyword>
<dbReference type="PROSITE" id="PS50110">
    <property type="entry name" value="RESPONSE_REGULATORY"/>
    <property type="match status" value="1"/>
</dbReference>
<dbReference type="CDD" id="cd17557">
    <property type="entry name" value="REC_Rcp-like"/>
    <property type="match status" value="1"/>
</dbReference>
<protein>
    <submittedName>
        <fullName evidence="3">Response regulator</fullName>
    </submittedName>
</protein>
<sequence length="136" mass="15725">MKTLSILLIEDDEIESIKFKRVLDTMVIKYNLTLAKNGEEALILVQEENKIPDVIFLDLNMPKMNGTEFLKILKNDTALKYIPAMILTTSNNRADILECYAVGIAGYILKPLRYEDYKEKIQVAVEYWSHNELIKL</sequence>
<dbReference type="AlphaFoldDB" id="A0A6M0CHL8"/>
<dbReference type="GO" id="GO:0000160">
    <property type="term" value="P:phosphorelay signal transduction system"/>
    <property type="evidence" value="ECO:0007669"/>
    <property type="project" value="InterPro"/>
</dbReference>
<dbReference type="SUPFAM" id="SSF52172">
    <property type="entry name" value="CheY-like"/>
    <property type="match status" value="1"/>
</dbReference>
<evidence type="ECO:0000256" key="1">
    <source>
        <dbReference type="PROSITE-ProRule" id="PRU00169"/>
    </source>
</evidence>
<dbReference type="InterPro" id="IPR011006">
    <property type="entry name" value="CheY-like_superfamily"/>
</dbReference>
<evidence type="ECO:0000313" key="3">
    <source>
        <dbReference type="EMBL" id="NER17361.1"/>
    </source>
</evidence>
<evidence type="ECO:0000259" key="2">
    <source>
        <dbReference type="PROSITE" id="PS50110"/>
    </source>
</evidence>
<name>A0A6M0CHL8_9FLAO</name>
<organism evidence="3 4">
    <name type="scientific">Spongiivirga citrea</name>
    <dbReference type="NCBI Taxonomy" id="1481457"/>
    <lineage>
        <taxon>Bacteria</taxon>
        <taxon>Pseudomonadati</taxon>
        <taxon>Bacteroidota</taxon>
        <taxon>Flavobacteriia</taxon>
        <taxon>Flavobacteriales</taxon>
        <taxon>Flavobacteriaceae</taxon>
        <taxon>Spongiivirga</taxon>
    </lineage>
</organism>
<keyword evidence="1" id="KW-0597">Phosphoprotein</keyword>
<dbReference type="InterPro" id="IPR001789">
    <property type="entry name" value="Sig_transdc_resp-reg_receiver"/>
</dbReference>
<proteinExistence type="predicted"/>
<dbReference type="Pfam" id="PF00072">
    <property type="entry name" value="Response_reg"/>
    <property type="match status" value="1"/>
</dbReference>
<dbReference type="PANTHER" id="PTHR44520">
    <property type="entry name" value="RESPONSE REGULATOR RCP1-RELATED"/>
    <property type="match status" value="1"/>
</dbReference>
<dbReference type="RefSeq" id="WP_164031774.1">
    <property type="nucleotide sequence ID" value="NZ_JAABOQ010000003.1"/>
</dbReference>
<dbReference type="SMART" id="SM00448">
    <property type="entry name" value="REC"/>
    <property type="match status" value="1"/>
</dbReference>
<feature type="modified residue" description="4-aspartylphosphate" evidence="1">
    <location>
        <position position="58"/>
    </location>
</feature>
<accession>A0A6M0CHL8</accession>
<dbReference type="InterPro" id="IPR052893">
    <property type="entry name" value="TCS_response_regulator"/>
</dbReference>
<dbReference type="EMBL" id="JAABOQ010000003">
    <property type="protein sequence ID" value="NER17361.1"/>
    <property type="molecule type" value="Genomic_DNA"/>
</dbReference>
<dbReference type="Proteomes" id="UP000474296">
    <property type="component" value="Unassembled WGS sequence"/>
</dbReference>
<dbReference type="Gene3D" id="3.40.50.2300">
    <property type="match status" value="1"/>
</dbReference>
<feature type="domain" description="Response regulatory" evidence="2">
    <location>
        <begin position="5"/>
        <end position="125"/>
    </location>
</feature>
<evidence type="ECO:0000313" key="4">
    <source>
        <dbReference type="Proteomes" id="UP000474296"/>
    </source>
</evidence>
<gene>
    <name evidence="3" type="ORF">GWK10_09070</name>
</gene>
<dbReference type="PANTHER" id="PTHR44520:SF2">
    <property type="entry name" value="RESPONSE REGULATOR RCP1"/>
    <property type="match status" value="1"/>
</dbReference>
<reference evidence="3 4" key="1">
    <citation type="submission" date="2020-01" db="EMBL/GenBank/DDBJ databases">
        <title>Spongiivirga citrea KCTC 32990T.</title>
        <authorList>
            <person name="Wang G."/>
        </authorList>
    </citation>
    <scope>NUCLEOTIDE SEQUENCE [LARGE SCALE GENOMIC DNA]</scope>
    <source>
        <strain evidence="3 4">KCTC 32990</strain>
    </source>
</reference>